<evidence type="ECO:0000256" key="1">
    <source>
        <dbReference type="ARBA" id="ARBA00004651"/>
    </source>
</evidence>
<accession>A0AAC9BQM9</accession>
<keyword evidence="3 11" id="KW-0050">Antiport</keyword>
<evidence type="ECO:0000313" key="14">
    <source>
        <dbReference type="Proteomes" id="UP000078142"/>
    </source>
</evidence>
<evidence type="ECO:0000256" key="9">
    <source>
        <dbReference type="ARBA" id="ARBA00023136"/>
    </source>
</evidence>
<feature type="domain" description="Cation/H+ exchanger transmembrane" evidence="12">
    <location>
        <begin position="13"/>
        <end position="416"/>
    </location>
</feature>
<proteinExistence type="inferred from homology"/>
<evidence type="ECO:0000256" key="7">
    <source>
        <dbReference type="ARBA" id="ARBA00023053"/>
    </source>
</evidence>
<dbReference type="GO" id="GO:0051453">
    <property type="term" value="P:regulation of intracellular pH"/>
    <property type="evidence" value="ECO:0007669"/>
    <property type="project" value="TreeGrafter"/>
</dbReference>
<feature type="transmembrane region" description="Helical" evidence="11">
    <location>
        <begin position="391"/>
        <end position="415"/>
    </location>
</feature>
<feature type="transmembrane region" description="Helical" evidence="11">
    <location>
        <begin position="307"/>
        <end position="336"/>
    </location>
</feature>
<sequence>MQTAYTVLILLMLVSVSRLVGRVIPLPLPLVQIAAGALLAWPTLGLHVALDPELFLFLFLPPLLFSDGWRMPKREFWHLRGPILTLAVGLVLFTVVGAGYFIHWLLPSIPLPVAFALAAVLSPTDAVAVSAISQNRLPTPLMHILQGEALMNDASGLVTFKFALVAAVTGVFSLANASLTFVLVAVGGLAVGVALSWLVGRLRAWMIARGWDDPATHVVFMLLLPFAAYVLAERLGASGILSAVAAGMMQSWLDLLPRQTSTRLLNRSVWSLLEFAFNGLIFLLLGLQLPDIIKAVVSHEPTLWPTLLYRGLDVVAIFLALVLLRFVWVQSIWRLSVLLRRWRGKGALTQVPTARSCWLLTVGGVRGAVTLAGVMSVPMLMGSEAFPERDLLIFIAAGVILLSLICACIALPLLLRGIEKSPDDKRRQEVRDAWRKTAEAAIHALETEEVGPQDAAQAALSAELKARIMSEYRHQLDVFNDSAEAQALAFQMDLLERRLRLKALRAQRLELYSLSRQHQIGDDVLREVLGELDLSEANLGSVK</sequence>
<reference evidence="13 14" key="1">
    <citation type="submission" date="2016-05" db="EMBL/GenBank/DDBJ databases">
        <authorList>
            <person name="Wang S."/>
            <person name="Zhu B."/>
        </authorList>
    </citation>
    <scope>NUCLEOTIDE SEQUENCE [LARGE SCALE GENOMIC DNA]</scope>
    <source>
        <strain evidence="13 14">CRS05-R5</strain>
    </source>
</reference>
<feature type="transmembrane region" description="Helical" evidence="11">
    <location>
        <begin position="268"/>
        <end position="287"/>
    </location>
</feature>
<dbReference type="PANTHER" id="PTHR10110:SF86">
    <property type="entry name" value="SODIUM_HYDROGEN EXCHANGER 7"/>
    <property type="match status" value="1"/>
</dbReference>
<feature type="transmembrane region" description="Helical" evidence="11">
    <location>
        <begin position="181"/>
        <end position="202"/>
    </location>
</feature>
<evidence type="ECO:0000256" key="4">
    <source>
        <dbReference type="ARBA" id="ARBA00022475"/>
    </source>
</evidence>
<evidence type="ECO:0000256" key="2">
    <source>
        <dbReference type="ARBA" id="ARBA00022448"/>
    </source>
</evidence>
<comment type="subcellular location">
    <subcellularLocation>
        <location evidence="11">Cell inner membrane</location>
        <topology evidence="11">Multi-pass membrane protein</topology>
    </subcellularLocation>
    <subcellularLocation>
        <location evidence="1">Cell membrane</location>
        <topology evidence="1">Multi-pass membrane protein</topology>
    </subcellularLocation>
</comment>
<comment type="similarity">
    <text evidence="11">Belongs to the monovalent cation:proton antiporter 1 (CPA1) transporter (TC 2.A.36) family.</text>
</comment>
<evidence type="ECO:0000256" key="8">
    <source>
        <dbReference type="ARBA" id="ARBA00023065"/>
    </source>
</evidence>
<evidence type="ECO:0000256" key="5">
    <source>
        <dbReference type="ARBA" id="ARBA00022692"/>
    </source>
</evidence>
<organism evidence="13 14">
    <name type="scientific">Pseudomonas koreensis</name>
    <dbReference type="NCBI Taxonomy" id="198620"/>
    <lineage>
        <taxon>Bacteria</taxon>
        <taxon>Pseudomonadati</taxon>
        <taxon>Pseudomonadota</taxon>
        <taxon>Gammaproteobacteria</taxon>
        <taxon>Pseudomonadales</taxon>
        <taxon>Pseudomonadaceae</taxon>
        <taxon>Pseudomonas</taxon>
    </lineage>
</organism>
<keyword evidence="11" id="KW-0997">Cell inner membrane</keyword>
<dbReference type="GO" id="GO:0005886">
    <property type="term" value="C:plasma membrane"/>
    <property type="evidence" value="ECO:0007669"/>
    <property type="project" value="UniProtKB-SubCell"/>
</dbReference>
<keyword evidence="7 11" id="KW-0915">Sodium</keyword>
<dbReference type="InterPro" id="IPR004705">
    <property type="entry name" value="Cation/H_exchanger_CPA1_bac"/>
</dbReference>
<dbReference type="Proteomes" id="UP000078142">
    <property type="component" value="Chromosome"/>
</dbReference>
<dbReference type="InterPro" id="IPR018422">
    <property type="entry name" value="Cation/H_exchanger_CPA1"/>
</dbReference>
<evidence type="ECO:0000256" key="3">
    <source>
        <dbReference type="ARBA" id="ARBA00022449"/>
    </source>
</evidence>
<dbReference type="InterPro" id="IPR006153">
    <property type="entry name" value="Cation/H_exchanger_TM"/>
</dbReference>
<dbReference type="AlphaFoldDB" id="A0AAC9BQM9"/>
<keyword evidence="4" id="KW-1003">Cell membrane</keyword>
<dbReference type="GO" id="GO:0015385">
    <property type="term" value="F:sodium:proton antiporter activity"/>
    <property type="evidence" value="ECO:0007669"/>
    <property type="project" value="InterPro"/>
</dbReference>
<dbReference type="PANTHER" id="PTHR10110">
    <property type="entry name" value="SODIUM/HYDROGEN EXCHANGER"/>
    <property type="match status" value="1"/>
</dbReference>
<evidence type="ECO:0000256" key="6">
    <source>
        <dbReference type="ARBA" id="ARBA00022989"/>
    </source>
</evidence>
<gene>
    <name evidence="13" type="ORF">A8L59_05485</name>
</gene>
<evidence type="ECO:0000256" key="10">
    <source>
        <dbReference type="ARBA" id="ARBA00023201"/>
    </source>
</evidence>
<evidence type="ECO:0000256" key="11">
    <source>
        <dbReference type="RuleBase" id="RU366002"/>
    </source>
</evidence>
<feature type="transmembrane region" description="Helical" evidence="11">
    <location>
        <begin position="109"/>
        <end position="133"/>
    </location>
</feature>
<keyword evidence="8 11" id="KW-0406">Ion transport</keyword>
<comment type="caution">
    <text evidence="11">Lacks conserved residue(s) required for the propagation of feature annotation.</text>
</comment>
<dbReference type="GO" id="GO:0098719">
    <property type="term" value="P:sodium ion import across plasma membrane"/>
    <property type="evidence" value="ECO:0007669"/>
    <property type="project" value="TreeGrafter"/>
</dbReference>
<comment type="function">
    <text evidence="11">Na(+)/H(+) antiporter that extrudes sodium in exchange for external protons.</text>
</comment>
<protein>
    <submittedName>
        <fullName evidence="13">Na+/H+ antiporter</fullName>
    </submittedName>
</protein>
<dbReference type="EMBL" id="CP015852">
    <property type="protein sequence ID" value="ANH96858.1"/>
    <property type="molecule type" value="Genomic_DNA"/>
</dbReference>
<feature type="transmembrane region" description="Helical" evidence="11">
    <location>
        <begin position="38"/>
        <end position="60"/>
    </location>
</feature>
<feature type="transmembrane region" description="Helical" evidence="11">
    <location>
        <begin position="154"/>
        <end position="175"/>
    </location>
</feature>
<name>A0AAC9BQM9_9PSED</name>
<dbReference type="NCBIfam" id="TIGR00831">
    <property type="entry name" value="a_cpa1"/>
    <property type="match status" value="1"/>
</dbReference>
<dbReference type="Gene3D" id="1.20.1530.20">
    <property type="match status" value="1"/>
</dbReference>
<feature type="transmembrane region" description="Helical" evidence="11">
    <location>
        <begin position="81"/>
        <end position="103"/>
    </location>
</feature>
<evidence type="ECO:0000313" key="13">
    <source>
        <dbReference type="EMBL" id="ANH96858.1"/>
    </source>
</evidence>
<keyword evidence="10 11" id="KW-0739">Sodium transport</keyword>
<dbReference type="GO" id="GO:0015386">
    <property type="term" value="F:potassium:proton antiporter activity"/>
    <property type="evidence" value="ECO:0007669"/>
    <property type="project" value="TreeGrafter"/>
</dbReference>
<keyword evidence="6 11" id="KW-1133">Transmembrane helix</keyword>
<keyword evidence="9 11" id="KW-0472">Membrane</keyword>
<evidence type="ECO:0000259" key="12">
    <source>
        <dbReference type="Pfam" id="PF00999"/>
    </source>
</evidence>
<dbReference type="GeneID" id="93487812"/>
<keyword evidence="5 11" id="KW-0812">Transmembrane</keyword>
<dbReference type="InterPro" id="IPR038770">
    <property type="entry name" value="Na+/solute_symporter_sf"/>
</dbReference>
<feature type="transmembrane region" description="Helical" evidence="11">
    <location>
        <begin position="357"/>
        <end position="379"/>
    </location>
</feature>
<dbReference type="Pfam" id="PF00999">
    <property type="entry name" value="Na_H_Exchanger"/>
    <property type="match status" value="1"/>
</dbReference>
<dbReference type="RefSeq" id="WP_064586177.1">
    <property type="nucleotide sequence ID" value="NZ_CP015852.1"/>
</dbReference>
<keyword evidence="2 11" id="KW-0813">Transport</keyword>